<protein>
    <submittedName>
        <fullName evidence="34">CAD protein</fullName>
    </submittedName>
</protein>
<evidence type="ECO:0000256" key="21">
    <source>
        <dbReference type="ARBA" id="ARBA00043979"/>
    </source>
</evidence>
<dbReference type="GO" id="GO:0044205">
    <property type="term" value="P:'de novo' UMP biosynthetic process"/>
    <property type="evidence" value="ECO:0007669"/>
    <property type="project" value="UniProtKB-UniPathway"/>
</dbReference>
<dbReference type="PRINTS" id="PR00099">
    <property type="entry name" value="CPSGATASE"/>
</dbReference>
<dbReference type="Pfam" id="PF02787">
    <property type="entry name" value="CPSase_L_D3"/>
    <property type="match status" value="1"/>
</dbReference>
<dbReference type="FunFam" id="3.20.20.140:FF:000036">
    <property type="entry name" value="Carbamoyl-phosphate synthase large chain"/>
    <property type="match status" value="1"/>
</dbReference>
<dbReference type="Pfam" id="PF02729">
    <property type="entry name" value="OTCace_N"/>
    <property type="match status" value="1"/>
</dbReference>
<dbReference type="GO" id="GO:0004359">
    <property type="term" value="F:glutaminase activity"/>
    <property type="evidence" value="ECO:0007669"/>
    <property type="project" value="UniProtKB-EC"/>
</dbReference>
<keyword evidence="8" id="KW-0597">Phosphoprotein</keyword>
<dbReference type="FunFam" id="3.40.50.1370:FF:000005">
    <property type="entry name" value="CAD protein-like isoform X1"/>
    <property type="match status" value="1"/>
</dbReference>
<evidence type="ECO:0000256" key="13">
    <source>
        <dbReference type="ARBA" id="ARBA00022741"/>
    </source>
</evidence>
<dbReference type="SMART" id="SM01097">
    <property type="entry name" value="CPSase_sm_chain"/>
    <property type="match status" value="1"/>
</dbReference>
<feature type="domain" description="ATP-grasp" evidence="31">
    <location>
        <begin position="523"/>
        <end position="715"/>
    </location>
</feature>
<dbReference type="Pfam" id="PF00185">
    <property type="entry name" value="OTCace"/>
    <property type="match status" value="1"/>
</dbReference>
<dbReference type="Pfam" id="PF02142">
    <property type="entry name" value="MGS"/>
    <property type="match status" value="1"/>
</dbReference>
<comment type="catalytic activity">
    <reaction evidence="25">
        <text>(S)-dihydroorotate + H2O = N-carbamoyl-L-aspartate + H(+)</text>
        <dbReference type="Rhea" id="RHEA:24296"/>
        <dbReference type="ChEBI" id="CHEBI:15377"/>
        <dbReference type="ChEBI" id="CHEBI:15378"/>
        <dbReference type="ChEBI" id="CHEBI:30864"/>
        <dbReference type="ChEBI" id="CHEBI:32814"/>
        <dbReference type="EC" id="3.5.2.3"/>
    </reaction>
</comment>
<evidence type="ECO:0000256" key="22">
    <source>
        <dbReference type="ARBA" id="ARBA00043984"/>
    </source>
</evidence>
<keyword evidence="6" id="KW-0963">Cytoplasm</keyword>
<dbReference type="Gene3D" id="1.10.1030.10">
    <property type="entry name" value="Carbamoyl-phosphate synthetase, large subunit oligomerisation domain"/>
    <property type="match status" value="1"/>
</dbReference>
<comment type="catalytic activity">
    <reaction evidence="28">
        <text>L-glutamine + H2O = L-glutamate + NH4(+)</text>
        <dbReference type="Rhea" id="RHEA:15889"/>
        <dbReference type="ChEBI" id="CHEBI:15377"/>
        <dbReference type="ChEBI" id="CHEBI:28938"/>
        <dbReference type="ChEBI" id="CHEBI:29985"/>
        <dbReference type="ChEBI" id="CHEBI:58359"/>
        <dbReference type="EC" id="3.5.1.2"/>
    </reaction>
</comment>
<dbReference type="PROSITE" id="PS51855">
    <property type="entry name" value="MGS"/>
    <property type="match status" value="1"/>
</dbReference>
<keyword evidence="7" id="KW-0021">Allosteric enzyme</keyword>
<comment type="catalytic activity">
    <reaction evidence="26">
        <text>hydrogencarbonate + L-glutamine + 2 ATP + H2O = carbamoyl phosphate + L-glutamate + 2 ADP + phosphate + 2 H(+)</text>
        <dbReference type="Rhea" id="RHEA:18633"/>
        <dbReference type="ChEBI" id="CHEBI:15377"/>
        <dbReference type="ChEBI" id="CHEBI:15378"/>
        <dbReference type="ChEBI" id="CHEBI:17544"/>
        <dbReference type="ChEBI" id="CHEBI:29985"/>
        <dbReference type="ChEBI" id="CHEBI:30616"/>
        <dbReference type="ChEBI" id="CHEBI:43474"/>
        <dbReference type="ChEBI" id="CHEBI:58228"/>
        <dbReference type="ChEBI" id="CHEBI:58359"/>
        <dbReference type="ChEBI" id="CHEBI:456216"/>
        <dbReference type="EC" id="6.3.5.5"/>
    </reaction>
</comment>
<keyword evidence="11" id="KW-0479">Metal-binding</keyword>
<dbReference type="PROSITE" id="PS00866">
    <property type="entry name" value="CPSASE_1"/>
    <property type="match status" value="1"/>
</dbReference>
<dbReference type="InterPro" id="IPR006130">
    <property type="entry name" value="Asp/Orn_carbamoylTrfase"/>
</dbReference>
<evidence type="ECO:0000256" key="9">
    <source>
        <dbReference type="ARBA" id="ARBA00022598"/>
    </source>
</evidence>
<dbReference type="SMART" id="SM01096">
    <property type="entry name" value="CPSase_L_D3"/>
    <property type="match status" value="1"/>
</dbReference>
<evidence type="ECO:0000313" key="33">
    <source>
        <dbReference type="Proteomes" id="UP000192223"/>
    </source>
</evidence>
<evidence type="ECO:0000256" key="28">
    <source>
        <dbReference type="ARBA" id="ARBA00049534"/>
    </source>
</evidence>
<keyword evidence="33" id="KW-1185">Reference proteome</keyword>
<evidence type="ECO:0000256" key="2">
    <source>
        <dbReference type="ARBA" id="ARBA00004496"/>
    </source>
</evidence>
<evidence type="ECO:0000256" key="7">
    <source>
        <dbReference type="ARBA" id="ARBA00022533"/>
    </source>
</evidence>
<keyword evidence="17" id="KW-0315">Glutamine amidotransferase</keyword>
<dbReference type="Pfam" id="PF00117">
    <property type="entry name" value="GATase"/>
    <property type="match status" value="1"/>
</dbReference>
<dbReference type="InterPro" id="IPR035686">
    <property type="entry name" value="CPSase_GATase1"/>
</dbReference>
<comment type="similarity">
    <text evidence="23">In the 2nd section; belongs to the CarB family.</text>
</comment>
<dbReference type="NCBIfam" id="TIGR01369">
    <property type="entry name" value="CPSaseII_lrg"/>
    <property type="match status" value="1"/>
</dbReference>
<evidence type="ECO:0000259" key="31">
    <source>
        <dbReference type="PROSITE" id="PS50975"/>
    </source>
</evidence>
<dbReference type="CDD" id="cd01423">
    <property type="entry name" value="MGS_CPS_I_III"/>
    <property type="match status" value="1"/>
</dbReference>
<dbReference type="PROSITE" id="PS00483">
    <property type="entry name" value="DIHYDROOROTASE_2"/>
    <property type="match status" value="1"/>
</dbReference>
<dbReference type="PRINTS" id="PR00101">
    <property type="entry name" value="ATCASE"/>
</dbReference>
<dbReference type="FunFam" id="3.40.50.880:FF:000006">
    <property type="entry name" value="Carbamoyl-phosphate synthase 1, mitochondrial"/>
    <property type="match status" value="1"/>
</dbReference>
<comment type="catalytic activity">
    <reaction evidence="24">
        <text>hydrogencarbonate + NH4(+) + 2 ATP = carbamoyl phosphate + 2 ADP + phosphate + 2 H(+)</text>
        <dbReference type="Rhea" id="RHEA:18029"/>
        <dbReference type="ChEBI" id="CHEBI:15378"/>
        <dbReference type="ChEBI" id="CHEBI:17544"/>
        <dbReference type="ChEBI" id="CHEBI:28938"/>
        <dbReference type="ChEBI" id="CHEBI:30616"/>
        <dbReference type="ChEBI" id="CHEBI:43474"/>
        <dbReference type="ChEBI" id="CHEBI:58228"/>
        <dbReference type="ChEBI" id="CHEBI:456216"/>
        <dbReference type="EC" id="6.3.4.16"/>
    </reaction>
</comment>
<comment type="pathway">
    <text evidence="4">Pyrimidine metabolism; UMP biosynthesis via de novo pathway; (S)-dihydroorotate from bicarbonate: step 2/3.</text>
</comment>
<dbReference type="NCBIfam" id="NF003671">
    <property type="entry name" value="PRK05294.1"/>
    <property type="match status" value="1"/>
</dbReference>
<dbReference type="SUPFAM" id="SSF51338">
    <property type="entry name" value="Composite domain of metallo-dependent hydrolases"/>
    <property type="match status" value="1"/>
</dbReference>
<evidence type="ECO:0000256" key="29">
    <source>
        <dbReference type="ARBA" id="ARBA00059164"/>
    </source>
</evidence>
<dbReference type="NCBIfam" id="NF002032">
    <property type="entry name" value="PRK00856.1"/>
    <property type="match status" value="1"/>
</dbReference>
<dbReference type="PROSITE" id="PS51273">
    <property type="entry name" value="GATASE_TYPE_1"/>
    <property type="match status" value="1"/>
</dbReference>
<dbReference type="SUPFAM" id="SSF53671">
    <property type="entry name" value="Aspartate/ornithine carbamoyltransferase"/>
    <property type="match status" value="1"/>
</dbReference>
<feature type="domain" description="MGS-like" evidence="32">
    <location>
        <begin position="1313"/>
        <end position="1468"/>
    </location>
</feature>
<dbReference type="RefSeq" id="XP_018336834.1">
    <property type="nucleotide sequence ID" value="XM_018481332.2"/>
</dbReference>
<dbReference type="InterPro" id="IPR016185">
    <property type="entry name" value="PreATP-grasp_dom_sf"/>
</dbReference>
<accession>A0A1W4XLI6</accession>
<dbReference type="OrthoDB" id="434at2759"/>
<dbReference type="FunFam" id="3.40.50.20:FF:000002">
    <property type="entry name" value="Carbamoyl-phosphate synthase large chain"/>
    <property type="match status" value="1"/>
</dbReference>
<evidence type="ECO:0000256" key="11">
    <source>
        <dbReference type="ARBA" id="ARBA00022723"/>
    </source>
</evidence>
<dbReference type="PRINTS" id="PR00100">
    <property type="entry name" value="AOTCASE"/>
</dbReference>
<evidence type="ECO:0000256" key="26">
    <source>
        <dbReference type="ARBA" id="ARBA00048816"/>
    </source>
</evidence>
<dbReference type="PANTHER" id="PTHR11405:SF5">
    <property type="entry name" value="CAD PROTEIN"/>
    <property type="match status" value="1"/>
</dbReference>
<dbReference type="FunFam" id="3.40.50.20:FF:000012">
    <property type="entry name" value="Carbamoyl-phosphate synthase 1, mitochondrial"/>
    <property type="match status" value="1"/>
</dbReference>
<name>A0A1W4XLI6_AGRPL</name>
<evidence type="ECO:0000256" key="12">
    <source>
        <dbReference type="ARBA" id="ARBA00022737"/>
    </source>
</evidence>
<comment type="catalytic activity">
    <reaction evidence="27">
        <text>carbamoyl phosphate + L-aspartate = N-carbamoyl-L-aspartate + phosphate + H(+)</text>
        <dbReference type="Rhea" id="RHEA:20013"/>
        <dbReference type="ChEBI" id="CHEBI:15378"/>
        <dbReference type="ChEBI" id="CHEBI:29991"/>
        <dbReference type="ChEBI" id="CHEBI:32814"/>
        <dbReference type="ChEBI" id="CHEBI:43474"/>
        <dbReference type="ChEBI" id="CHEBI:58228"/>
        <dbReference type="EC" id="2.1.3.2"/>
    </reaction>
</comment>
<keyword evidence="19" id="KW-0511">Multifunctional enzyme</keyword>
<dbReference type="FunFam" id="3.30.1490.20:FF:000001">
    <property type="entry name" value="Carbamoyl-phosphate synthase large chain"/>
    <property type="match status" value="1"/>
</dbReference>
<dbReference type="InParanoid" id="A0A1W4XLI6"/>
<keyword evidence="18" id="KW-0665">Pyrimidine biosynthesis</keyword>
<dbReference type="PROSITE" id="PS00867">
    <property type="entry name" value="CPSASE_2"/>
    <property type="match status" value="2"/>
</dbReference>
<dbReference type="FunFam" id="3.30.470.20:FF:000004">
    <property type="entry name" value="Carbamoyl-phosphate synthase (glutamine-hydrolyzing)"/>
    <property type="match status" value="1"/>
</dbReference>
<reference evidence="34" key="1">
    <citation type="submission" date="2025-08" db="UniProtKB">
        <authorList>
            <consortium name="RefSeq"/>
        </authorList>
    </citation>
    <scope>IDENTIFICATION</scope>
    <source>
        <tissue evidence="34">Entire body</tissue>
    </source>
</reference>
<keyword evidence="9" id="KW-0436">Ligase</keyword>
<dbReference type="PANTHER" id="PTHR11405">
    <property type="entry name" value="CARBAMOYLTRANSFERASE FAMILY MEMBER"/>
    <property type="match status" value="1"/>
</dbReference>
<dbReference type="Gene3D" id="3.20.20.140">
    <property type="entry name" value="Metal-dependent hydrolases"/>
    <property type="match status" value="1"/>
</dbReference>
<evidence type="ECO:0000256" key="18">
    <source>
        <dbReference type="ARBA" id="ARBA00022975"/>
    </source>
</evidence>
<dbReference type="GO" id="GO:0005951">
    <property type="term" value="C:carbamoyl-phosphate synthase complex"/>
    <property type="evidence" value="ECO:0007669"/>
    <property type="project" value="TreeGrafter"/>
</dbReference>
<keyword evidence="15" id="KW-0862">Zinc</keyword>
<proteinExistence type="inferred from homology"/>
<dbReference type="SUPFAM" id="SSF52317">
    <property type="entry name" value="Class I glutamine amidotransferase-like"/>
    <property type="match status" value="1"/>
</dbReference>
<dbReference type="Gene3D" id="3.40.50.1370">
    <property type="entry name" value="Aspartate/ornithine carbamoyltransferase"/>
    <property type="match status" value="2"/>
</dbReference>
<comment type="function">
    <text evidence="29">Multifunctional protein that encodes the first 3 enzymatic activities of the de novo pyrimidine pathway: carbamoylphosphate synthetase (CPSase; EC 6.3.5.5), aspartate transcarbamylase (ATCase; EC 2.1.3.2) and dihydroorotase (DHOase; EC 3.5.2.3). The CPSase-function is accomplished in 2 steps, by a glutamine-dependent amidotransferase activity (GATase) that binds and cleaves glutamine to produce ammonia, followed by an ammonium-dependent carbamoyl phosphate synthetase, which reacts with the ammonia, hydrogencarbonate and ATP to form carbamoyl phosphate. The endogenously produced carbamoyl phosphate is sequestered and channeled to the ATCase active site. ATCase then catalyzes the formation of carbamoyl-L-aspartate from L-aspartate and carbamoyl phosphate. In the last step, DHOase catalyzes the cyclization of carbamoyl aspartate to dihydroorotate.</text>
</comment>
<keyword evidence="13 30" id="KW-0547">Nucleotide-binding</keyword>
<keyword evidence="16 30" id="KW-0067">ATP-binding</keyword>
<dbReference type="NCBIfam" id="NF009475">
    <property type="entry name" value="PRK12838.1"/>
    <property type="match status" value="1"/>
</dbReference>
<comment type="similarity">
    <text evidence="22">In the N-terminal section; belongs to the CarA family.</text>
</comment>
<keyword evidence="14" id="KW-0378">Hydrolase</keyword>
<evidence type="ECO:0000256" key="25">
    <source>
        <dbReference type="ARBA" id="ARBA00048492"/>
    </source>
</evidence>
<dbReference type="GO" id="GO:0004151">
    <property type="term" value="F:dihydroorotase activity"/>
    <property type="evidence" value="ECO:0007669"/>
    <property type="project" value="UniProtKB-EC"/>
</dbReference>
<evidence type="ECO:0000256" key="24">
    <source>
        <dbReference type="ARBA" id="ARBA00047359"/>
    </source>
</evidence>
<dbReference type="SUPFAM" id="SSF48108">
    <property type="entry name" value="Carbamoyl phosphate synthetase, large subunit connection domain"/>
    <property type="match status" value="1"/>
</dbReference>
<dbReference type="Gene3D" id="3.30.470.20">
    <property type="entry name" value="ATP-grasp fold, B domain"/>
    <property type="match status" value="2"/>
</dbReference>
<evidence type="ECO:0000256" key="4">
    <source>
        <dbReference type="ARBA" id="ARBA00004852"/>
    </source>
</evidence>
<dbReference type="InterPro" id="IPR036480">
    <property type="entry name" value="CarbP_synth_ssu_N_sf"/>
</dbReference>
<dbReference type="CDD" id="cd01316">
    <property type="entry name" value="CAD_DHOase"/>
    <property type="match status" value="1"/>
</dbReference>
<dbReference type="InterPro" id="IPR011761">
    <property type="entry name" value="ATP-grasp"/>
</dbReference>
<keyword evidence="10" id="KW-0808">Transferase</keyword>
<dbReference type="SUPFAM" id="SSF52440">
    <property type="entry name" value="PreATP-grasp domain"/>
    <property type="match status" value="2"/>
</dbReference>
<dbReference type="InterPro" id="IPR029062">
    <property type="entry name" value="Class_I_gatase-like"/>
</dbReference>
<dbReference type="InterPro" id="IPR032466">
    <property type="entry name" value="Metal_Hydrolase"/>
</dbReference>
<dbReference type="InterPro" id="IPR017926">
    <property type="entry name" value="GATASE"/>
</dbReference>
<dbReference type="SMART" id="SM00851">
    <property type="entry name" value="MGS"/>
    <property type="match status" value="1"/>
</dbReference>
<comment type="similarity">
    <text evidence="20">In the 3rd section; belongs to the metallo-dependent hydrolases superfamily. DHOase family. CAD subfamily.</text>
</comment>
<evidence type="ECO:0000256" key="19">
    <source>
        <dbReference type="ARBA" id="ARBA00023268"/>
    </source>
</evidence>
<dbReference type="Gene3D" id="3.40.50.1380">
    <property type="entry name" value="Methylglyoxal synthase-like domain"/>
    <property type="match status" value="1"/>
</dbReference>
<evidence type="ECO:0000256" key="8">
    <source>
        <dbReference type="ARBA" id="ARBA00022553"/>
    </source>
</evidence>
<dbReference type="GO" id="GO:0006526">
    <property type="term" value="P:L-arginine biosynthetic process"/>
    <property type="evidence" value="ECO:0007669"/>
    <property type="project" value="TreeGrafter"/>
</dbReference>
<evidence type="ECO:0000256" key="14">
    <source>
        <dbReference type="ARBA" id="ARBA00022801"/>
    </source>
</evidence>
<dbReference type="UniPathway" id="UPA00070">
    <property type="reaction ID" value="UER00115"/>
</dbReference>
<sequence length="2227" mass="247529">MPPQETEINRCYLVLENGVVFTGVPFGSRKQTEGEIVFQTGMVGYPESLTDPSYRSQILILTYPLIGNYGVPAPQLDKYGLPYFFESEKIWAAGLVVGEHCDFPSHWRNSKTLSKWLEEQDVPGIQGIDTRELTKMIREKGTILGRIVHHLDNNLSTKINDPNSRNLVEEVSTKNIRTYNPNGHPRICTIDCGLKYNQIRCLLNRGARVDVVPFDHLPKIEEYDGLFLSNGPGNPLMASATIENLKNILSTKTIKPIFGICLGHQILSLAIGCASYKMKYGNRGHNQPCIHKRTGRCYMTSQNHGFAIDSDSLPSEWETLFYNANDFTNEGVIHKELPYFSVQFHPEHTAGPEDLECLFDVFLDLAKTYKTSITNVNDLVHSTLKYIPSVPPSTVFPKKVLIIGSGGLSIGQAGEFDYSGSQAIKALKEENIQTVLINPNIATVQTSKGMADKVYFLPLVPIYVEQVIKVERPEGILLTFGGQTALNCGVELAKSGVFAKYGVKILGTPIDAIIETEDRKIFREKVSAIGEKVAPSEAVYSVMDALKAAEKLGYPVMARAAFSLGGLGSGFAKDKDELSSLASQALAHSNQLIIDKSLKGWKEVEYEVVRDAYDNCITVCNMENVDPLGIHTGESIVVAPSQTLSNKEYNMLRTTAIKIIRHFGVVGECNIQYALNPSSEEYYIIEVNARLSRSSALASKATGYPLAYVAAKLSLGISLPDIKNSVTGVTTACFEPSLDYCVVKIPRWDLSKFSRVCTKIGSSMKSVGEVMAIGRKFEEALQKAFRMVDENVIGFDPYIKQVNENELKEPTDKRMFVLAAALKSGYSVDKLYDLTKIDPWFLQKMKNIIDFTTSLEQTEQHKLDKETLLKAKQLGFSDKQIATAVKSTELAIRKLRGENNVLPFVKQIDTVAAEWPASTNYLYLTYNAVAHDLNFDEEHIMVIGSGVYRIGSSVEFDWCAVSCLTELRRLNKKTIMVNYNPETVSTDYDMSDRLYFEEISFEVVMDIYNVECASGIVLSMGGQLPNNIAMDLHRQEAKILGTSPESVDGAENRFKFSRMLDQIGISQPRWKELTNLQSAIEFCEEVGYPCLVRPSYVLSGAAMNVAHSDNDLKTYLNQASDVSKEHPVVISKFILESKEIDVDAVAYDGVILCMAVSEHVENAGVHSGDATLVTPPQDINAETLGKIKLITKAIAASLEVTGPFNMQLIAKDNELKVIECNLRVSRSFPFVSKTLDHNFVAMATKVIIGEPVEPVDVLQGSGKVGVKVPQFSFSRLAGADFMLGVEMASTGEVACFGENRYEAYLKAMMSTGFTIPKHSILLSIGCYMHKMELLPSVRALSKMGYKLYGSLGTADFYNEHGVNVESVQWTFENIDNFSTQGELIPLAEFLSKNQVDLVINLPMRNGGARRVSSFMTHGYRTRRLAIDYSIPLVTDVKCAKLLVDALRLIKRPPPVKTDIDCMTSRQLITLPGFIDVHVHAREPGATHKEDFSSCTAAALAGGITLICAMPNTNPAIVDEESFQLVQQLAKEKARCDYALYVGASASNANSIGELAPQAAALKMYLNETFTTLKLSQLTHWSQHLSSWPKKAPLCVHAEGQTTAAVLFLASIYNRPIHICHVATKEEILIIKAAKEKGHKVTCEVCPHHLFLSTNDIPKIGHNKCQVRPQLATPEDQQALWDNLHIIDCFATDHAPHTLDEKNSEKHPPGYPGLETILPLLLNAVNEGRLTLDDVINKFHKNPKKIFNLPDQPNTYVEVYMDEEWTIPEATKYSKAKWTPFAGRKVKGYIHRVVLRGEVVYVEGQVLAQPGFGQNVRDTQFKKPPVVVGHCTVESRPPSSLERPLSPTFERTIEYDTDGQTNEIFSKLLSEPPKVQFSLDHFHRSKSISPTPFQFGTLSRMKSESNPNLVYDIHQPPSFSQVLSSKHIISVDMFNKEQLNSIFNLAQWFRNCVLKDKPLDHILKGKIMASIFYEVSTRTSCSFAAAMQRLGGSVIYMDETSSSVKKGETLEDSIAVMAGYADVVVLRHPAPGSVVKASQHCRKALINAGDGTGEHPTQALLDVFSIREEIGTVNGLTITLVGDLKNGRTTHSLARLLTLYNVQIKYVSPPNLKMPQQVVEFVASRGIPQEEAGSLEQVLPETDVLYMTRIQRERFASEKEYEEACGHFVVTPQIMTRAKRRMVVLHPLPRVFEISPEFDTDPRAAYFRQAERGMYVRMALLAMVLGKC</sequence>
<evidence type="ECO:0000313" key="34">
    <source>
        <dbReference type="RefSeq" id="XP_018336834.1"/>
    </source>
</evidence>
<evidence type="ECO:0000256" key="16">
    <source>
        <dbReference type="ARBA" id="ARBA00022840"/>
    </source>
</evidence>
<organism evidence="33 34">
    <name type="scientific">Agrilus planipennis</name>
    <name type="common">Emerald ash borer</name>
    <name type="synonym">Agrilus marcopoli</name>
    <dbReference type="NCBI Taxonomy" id="224129"/>
    <lineage>
        <taxon>Eukaryota</taxon>
        <taxon>Metazoa</taxon>
        <taxon>Ecdysozoa</taxon>
        <taxon>Arthropoda</taxon>
        <taxon>Hexapoda</taxon>
        <taxon>Insecta</taxon>
        <taxon>Pterygota</taxon>
        <taxon>Neoptera</taxon>
        <taxon>Endopterygota</taxon>
        <taxon>Coleoptera</taxon>
        <taxon>Polyphaga</taxon>
        <taxon>Elateriformia</taxon>
        <taxon>Buprestoidea</taxon>
        <taxon>Buprestidae</taxon>
        <taxon>Agrilinae</taxon>
        <taxon>Agrilus</taxon>
    </lineage>
</organism>
<dbReference type="Gene3D" id="3.30.1490.20">
    <property type="entry name" value="ATP-grasp fold, A domain"/>
    <property type="match status" value="1"/>
</dbReference>
<dbReference type="InterPro" id="IPR036914">
    <property type="entry name" value="MGS-like_dom_sf"/>
</dbReference>
<dbReference type="FunFam" id="3.40.50.1380:FF:000005">
    <property type="entry name" value="CAD protein-like isoform X1"/>
    <property type="match status" value="1"/>
</dbReference>
<dbReference type="GeneID" id="108745207"/>
<dbReference type="STRING" id="224129.A0A1W4XLI6"/>
<evidence type="ECO:0000256" key="15">
    <source>
        <dbReference type="ARBA" id="ARBA00022833"/>
    </source>
</evidence>
<dbReference type="GO" id="GO:0006541">
    <property type="term" value="P:glutamine metabolic process"/>
    <property type="evidence" value="ECO:0007669"/>
    <property type="project" value="InterPro"/>
</dbReference>
<dbReference type="InterPro" id="IPR011607">
    <property type="entry name" value="MGS-like_dom"/>
</dbReference>
<comment type="pathway">
    <text evidence="3">Pyrimidine metabolism; UMP biosynthesis via de novo pathway; (S)-dihydroorotate from bicarbonate: step 1/3.</text>
</comment>
<dbReference type="GO" id="GO:0004088">
    <property type="term" value="F:carbamoyl-phosphate synthase (glutamine-hydrolyzing) activity"/>
    <property type="evidence" value="ECO:0007669"/>
    <property type="project" value="UniProtKB-EC"/>
</dbReference>
<dbReference type="InterPro" id="IPR036901">
    <property type="entry name" value="Asp/Orn_carbamoylTrfase_sf"/>
</dbReference>
<feature type="domain" description="ATP-grasp" evidence="31">
    <location>
        <begin position="1057"/>
        <end position="1248"/>
    </location>
</feature>
<evidence type="ECO:0000256" key="10">
    <source>
        <dbReference type="ARBA" id="ARBA00022679"/>
    </source>
</evidence>
<dbReference type="SUPFAM" id="SSF56059">
    <property type="entry name" value="Glutathione synthetase ATP-binding domain-like"/>
    <property type="match status" value="2"/>
</dbReference>
<dbReference type="CTD" id="136033939"/>
<dbReference type="KEGG" id="apln:108745207"/>
<dbReference type="InterPro" id="IPR011059">
    <property type="entry name" value="Metal-dep_hydrolase_composite"/>
</dbReference>
<dbReference type="NCBIfam" id="TIGR00670">
    <property type="entry name" value="asp_carb_tr"/>
    <property type="match status" value="1"/>
</dbReference>
<dbReference type="InterPro" id="IPR006274">
    <property type="entry name" value="CarbamoylP_synth_ssu"/>
</dbReference>
<keyword evidence="12" id="KW-0677">Repeat</keyword>
<dbReference type="HAMAP" id="MF_00001">
    <property type="entry name" value="Asp_carb_tr"/>
    <property type="match status" value="1"/>
</dbReference>
<dbReference type="Pfam" id="PF02786">
    <property type="entry name" value="CPSase_L_D2"/>
    <property type="match status" value="2"/>
</dbReference>
<dbReference type="GO" id="GO:0004070">
    <property type="term" value="F:aspartate carbamoyltransferase activity"/>
    <property type="evidence" value="ECO:0007669"/>
    <property type="project" value="UniProtKB-EC"/>
</dbReference>
<evidence type="ECO:0000259" key="32">
    <source>
        <dbReference type="PROSITE" id="PS51855"/>
    </source>
</evidence>
<evidence type="ECO:0000256" key="23">
    <source>
        <dbReference type="ARBA" id="ARBA00043998"/>
    </source>
</evidence>
<evidence type="ECO:0000256" key="30">
    <source>
        <dbReference type="PROSITE-ProRule" id="PRU00409"/>
    </source>
</evidence>
<evidence type="ECO:0000256" key="5">
    <source>
        <dbReference type="ARBA" id="ARBA00004880"/>
    </source>
</evidence>
<dbReference type="InterPro" id="IPR002195">
    <property type="entry name" value="Dihydroorotase_CS"/>
</dbReference>
<dbReference type="PROSITE" id="PS50975">
    <property type="entry name" value="ATP_GRASP"/>
    <property type="match status" value="2"/>
</dbReference>
<dbReference type="FunFam" id="3.30.470.20:FF:000001">
    <property type="entry name" value="Carbamoyl-phosphate synthase large chain"/>
    <property type="match status" value="1"/>
</dbReference>
<dbReference type="InterPro" id="IPR058047">
    <property type="entry name" value="CPSase_preATP-grasp"/>
</dbReference>
<dbReference type="SUPFAM" id="SSF51556">
    <property type="entry name" value="Metallo-dependent hydrolases"/>
    <property type="match status" value="1"/>
</dbReference>
<evidence type="ECO:0000256" key="3">
    <source>
        <dbReference type="ARBA" id="ARBA00004812"/>
    </source>
</evidence>
<dbReference type="GO" id="GO:0016597">
    <property type="term" value="F:amino acid binding"/>
    <property type="evidence" value="ECO:0007669"/>
    <property type="project" value="InterPro"/>
</dbReference>
<dbReference type="Pfam" id="PF00988">
    <property type="entry name" value="CPSase_sm_chain"/>
    <property type="match status" value="1"/>
</dbReference>
<dbReference type="NCBIfam" id="TIGR01368">
    <property type="entry name" value="CPSaseIIsmall"/>
    <property type="match status" value="1"/>
</dbReference>
<gene>
    <name evidence="34" type="primary">LOC108745207</name>
</gene>
<dbReference type="InterPro" id="IPR002082">
    <property type="entry name" value="Asp_carbamoyltransf"/>
</dbReference>
<dbReference type="NCBIfam" id="NF009455">
    <property type="entry name" value="PRK12815.1"/>
    <property type="match status" value="1"/>
</dbReference>
<dbReference type="Pfam" id="PF12890">
    <property type="entry name" value="DHOase"/>
    <property type="match status" value="1"/>
</dbReference>
<evidence type="ECO:0000256" key="20">
    <source>
        <dbReference type="ARBA" id="ARBA00043968"/>
    </source>
</evidence>
<dbReference type="FunCoup" id="A0A1W4XLI6">
    <property type="interactions" value="1806"/>
</dbReference>
<dbReference type="InterPro" id="IPR036897">
    <property type="entry name" value="CarbamoylP_synth_lsu_oligo_sf"/>
</dbReference>
<dbReference type="GO" id="GO:0005524">
    <property type="term" value="F:ATP binding"/>
    <property type="evidence" value="ECO:0007669"/>
    <property type="project" value="UniProtKB-UniRule"/>
</dbReference>
<evidence type="ECO:0000256" key="6">
    <source>
        <dbReference type="ARBA" id="ARBA00022490"/>
    </source>
</evidence>
<dbReference type="SUPFAM" id="SSF52021">
    <property type="entry name" value="Carbamoyl phosphate synthetase, small subunit N-terminal domain"/>
    <property type="match status" value="1"/>
</dbReference>
<dbReference type="GO" id="GO:0046872">
    <property type="term" value="F:metal ion binding"/>
    <property type="evidence" value="ECO:0007669"/>
    <property type="project" value="UniProtKB-KW"/>
</dbReference>
<dbReference type="GO" id="GO:0004087">
    <property type="term" value="F:carbamoyl-phosphate synthase (ammonia) activity"/>
    <property type="evidence" value="ECO:0007669"/>
    <property type="project" value="UniProtKB-EC"/>
</dbReference>
<dbReference type="GO" id="GO:0006207">
    <property type="term" value="P:'de novo' pyrimidine nucleobase biosynthetic process"/>
    <property type="evidence" value="ECO:0007669"/>
    <property type="project" value="InterPro"/>
</dbReference>
<dbReference type="Gene3D" id="3.40.50.20">
    <property type="match status" value="2"/>
</dbReference>
<comment type="pathway">
    <text evidence="5">Pyrimidine metabolism; UMP biosynthesis via de novo pathway; (S)-dihydroorotate from bicarbonate: step 3/3.</text>
</comment>
<dbReference type="FunFam" id="3.40.50.1370:FF:000002">
    <property type="entry name" value="Aspartate carbamoyltransferase 2"/>
    <property type="match status" value="1"/>
</dbReference>
<dbReference type="InterPro" id="IPR005479">
    <property type="entry name" value="CPAse_ATP-bd"/>
</dbReference>
<dbReference type="InterPro" id="IPR024403">
    <property type="entry name" value="DHOase_cat"/>
</dbReference>
<dbReference type="FunFam" id="1.10.1030.10:FF:000001">
    <property type="entry name" value="Carbamoyl-phosphate synthase large chain"/>
    <property type="match status" value="1"/>
</dbReference>
<dbReference type="InterPro" id="IPR006131">
    <property type="entry name" value="Asp_carbamoyltransf_Asp/Orn-bd"/>
</dbReference>
<comment type="subcellular location">
    <subcellularLocation>
        <location evidence="2">Cytoplasm</location>
    </subcellularLocation>
</comment>
<comment type="cofactor">
    <cofactor evidence="1">
        <name>Zn(2+)</name>
        <dbReference type="ChEBI" id="CHEBI:29105"/>
    </cofactor>
</comment>
<dbReference type="CDD" id="cd01744">
    <property type="entry name" value="GATase1_CPSase"/>
    <property type="match status" value="1"/>
</dbReference>
<dbReference type="Gene3D" id="3.50.30.20">
    <property type="entry name" value="Carbamoyl-phosphate synthase small subunit, N-terminal domain"/>
    <property type="match status" value="1"/>
</dbReference>
<dbReference type="Proteomes" id="UP000192223">
    <property type="component" value="Unplaced"/>
</dbReference>
<dbReference type="PRINTS" id="PR00098">
    <property type="entry name" value="CPSASE"/>
</dbReference>
<dbReference type="HAMAP" id="MF_01209">
    <property type="entry name" value="CPSase_S_chain"/>
    <property type="match status" value="1"/>
</dbReference>
<evidence type="ECO:0000256" key="17">
    <source>
        <dbReference type="ARBA" id="ARBA00022962"/>
    </source>
</evidence>
<dbReference type="SUPFAM" id="SSF52335">
    <property type="entry name" value="Methylglyoxal synthase-like"/>
    <property type="match status" value="1"/>
</dbReference>
<evidence type="ECO:0000256" key="1">
    <source>
        <dbReference type="ARBA" id="ARBA00001947"/>
    </source>
</evidence>
<dbReference type="InterPro" id="IPR005483">
    <property type="entry name" value="CPSase_dom"/>
</dbReference>
<evidence type="ECO:0000256" key="27">
    <source>
        <dbReference type="ARBA" id="ARBA00048859"/>
    </source>
</evidence>
<dbReference type="InterPro" id="IPR006132">
    <property type="entry name" value="Asp/Orn_carbamoyltranf_P-bd"/>
</dbReference>
<comment type="similarity">
    <text evidence="21">In the C-terminal section; belongs to the aspartate/ornithine carbamoyltransferase superfamily. ATCase family.</text>
</comment>
<dbReference type="InterPro" id="IPR005480">
    <property type="entry name" value="CPSase_lsu_oligo"/>
</dbReference>
<dbReference type="InterPro" id="IPR006275">
    <property type="entry name" value="CPSase_lsu"/>
</dbReference>
<dbReference type="InterPro" id="IPR013815">
    <property type="entry name" value="ATP_grasp_subdomain_1"/>
</dbReference>
<dbReference type="FunFam" id="3.50.30.20:FF:000002">
    <property type="entry name" value="Carbamoyl-phosphate synthase 1, mitochondrial"/>
    <property type="match status" value="1"/>
</dbReference>
<dbReference type="PROSITE" id="PS00097">
    <property type="entry name" value="CARBAMOYLTRANSFERASE"/>
    <property type="match status" value="1"/>
</dbReference>
<dbReference type="Pfam" id="PF25596">
    <property type="entry name" value="CPSase_L_D1"/>
    <property type="match status" value="2"/>
</dbReference>
<dbReference type="Gene3D" id="3.40.50.880">
    <property type="match status" value="1"/>
</dbReference>
<dbReference type="InterPro" id="IPR002474">
    <property type="entry name" value="CarbamoylP_synth_ssu_N"/>
</dbReference>